<proteinExistence type="predicted"/>
<protein>
    <submittedName>
        <fullName evidence="2">Intraflagellar transport protein 122 homolog</fullName>
    </submittedName>
</protein>
<dbReference type="Proteomes" id="UP000095286">
    <property type="component" value="Unplaced"/>
</dbReference>
<evidence type="ECO:0000313" key="1">
    <source>
        <dbReference type="Proteomes" id="UP000095286"/>
    </source>
</evidence>
<accession>A0AC35U6Z2</accession>
<dbReference type="WBParaSite" id="RSKR_0000837600.1">
    <property type="protein sequence ID" value="RSKR_0000837600.1"/>
    <property type="gene ID" value="RSKR_0000837600"/>
</dbReference>
<sequence length="1158" mass="132848">MTITIYDVAFRPDGKELLVAADKKVLVYDGDDGTLIDTLKAHKDNVYCVGYSGNGEFSASGGADKAVIIWNKTHQGVIKYNHHDSIQCLAFNPVTTTLITCAMTDFGLWIETEKNVNKYKITSRCCSVSWNSVGTLVAIGMFDGTISIRSIDKGDNITTITRSNHEPVWALKFTLPSLEMDFDVRLRAKGTITPQFFPEECLVVTDFGRTISHYRLDGTQLYPAEKAVDYDVLTMDFITKGNFLVMGGMNKQISLYTREGNDLGVIAILDSYVTAVRIKPNDSRIMLVVACADGGIACYHIMFSVVHGLYKDHYAHRKNMTEVAVELLSQGKATKISCGELVKKVAVYARRLIIQLPDKIHIYHQISGDNPDEPLEYRLSERIVQKFNCSLFVVTELHLILCHEKKLQCYDFKGLKQREWHMEALIRYIKVVGGPSGRESVLIGLKNGHIYKIFIDNPFPILLYQSSQSIRCIDVSMEKTKLVAVDESGTCVGYDFVKKEIVFQEPDGFSVVCNSKSENLFCYSSNDAIYVKTCNFTAFSEPMKGFVCGFNGRAIFVLCQYIMSKIEIALTNHLYQLIHVGRFEDAFEMAILGVPESDWIILGHDAMESYNFEVAKNAFARLRDYKSLLLIHEMEQMIEMGQNKKGILGFLYAYSGNFAEAATVFQEYGMEEMALDMFSDLRMFDLAQEFLSKATPDLNKALLRRKAEWAKESNNNAMAAQMLVDSGDLEGAINVMIENDWADMVISTWRKIDKSDGELLRTIAEYLIKKNEYTLATTIYTVINDIVAIMEMHVEAGHWEDAFALARQYPHFSKYVYLPYARYLAEENKFEECQEAFHKAGHEQEAFDVLESLSKNALQEKRYSDCSYYNWKLAIHFLDRSLGDEKYLEKYHKHQYLADSYYAYNFIHQNARQPFTATTDFRIFMIARYLCILPKPPPKISMASVYFTICQLARKFHTYKTSRQIMDKLQDMVLTADMKQFLQFESINIRVKPYSDHENMLLVCYRCSQNNPILGSNHCNRCNTEFIHSFHSFDQLPLVEIFLEKDITDEEAVALIDQDTSGECVCSQQLQKMAPTKPLNLGREQLRVLETHHVFIQKLPKPLRFRYYVHIFPSIPIIHCETCFKMFIMDDFEEYTLQHSKCPFCRTPIIFQEDVSHN</sequence>
<organism evidence="1 2">
    <name type="scientific">Rhabditophanes sp. KR3021</name>
    <dbReference type="NCBI Taxonomy" id="114890"/>
    <lineage>
        <taxon>Eukaryota</taxon>
        <taxon>Metazoa</taxon>
        <taxon>Ecdysozoa</taxon>
        <taxon>Nematoda</taxon>
        <taxon>Chromadorea</taxon>
        <taxon>Rhabditida</taxon>
        <taxon>Tylenchina</taxon>
        <taxon>Panagrolaimomorpha</taxon>
        <taxon>Strongyloidoidea</taxon>
        <taxon>Alloionematidae</taxon>
        <taxon>Rhabditophanes</taxon>
    </lineage>
</organism>
<evidence type="ECO:0000313" key="2">
    <source>
        <dbReference type="WBParaSite" id="RSKR_0000837600.1"/>
    </source>
</evidence>
<name>A0AC35U6Z2_9BILA</name>
<reference evidence="2" key="1">
    <citation type="submission" date="2016-11" db="UniProtKB">
        <authorList>
            <consortium name="WormBaseParasite"/>
        </authorList>
    </citation>
    <scope>IDENTIFICATION</scope>
    <source>
        <strain evidence="2">KR3021</strain>
    </source>
</reference>